<accession>A0A7T2S6H9</accession>
<dbReference type="InterPro" id="IPR050483">
    <property type="entry name" value="CoA-transferase_III_domain"/>
</dbReference>
<dbReference type="Gene3D" id="3.30.1540.10">
    <property type="entry name" value="formyl-coa transferase, domain 3"/>
    <property type="match status" value="1"/>
</dbReference>
<gene>
    <name evidence="2" type="ORF">I6G66_07320</name>
</gene>
<dbReference type="PANTHER" id="PTHR48207">
    <property type="entry name" value="SUCCINATE--HYDROXYMETHYLGLUTARATE COA-TRANSFERASE"/>
    <property type="match status" value="1"/>
</dbReference>
<dbReference type="Proteomes" id="UP000594778">
    <property type="component" value="Chromosome"/>
</dbReference>
<dbReference type="InterPro" id="IPR044855">
    <property type="entry name" value="CoA-Trfase_III_dom3_sf"/>
</dbReference>
<proteinExistence type="predicted"/>
<dbReference type="SUPFAM" id="SSF89796">
    <property type="entry name" value="CoA-transferase family III (CaiB/BaiF)"/>
    <property type="match status" value="1"/>
</dbReference>
<dbReference type="RefSeq" id="WP_197956589.1">
    <property type="nucleotide sequence ID" value="NZ_CP065668.1"/>
</dbReference>
<dbReference type="PANTHER" id="PTHR48207:SF3">
    <property type="entry name" value="SUCCINATE--HYDROXYMETHYLGLUTARATE COA-TRANSFERASE"/>
    <property type="match status" value="1"/>
</dbReference>
<dbReference type="InterPro" id="IPR023606">
    <property type="entry name" value="CoA-Trfase_III_dom_1_sf"/>
</dbReference>
<dbReference type="Gene3D" id="3.40.50.10540">
    <property type="entry name" value="Crotonobetainyl-coa:carnitine coa-transferase, domain 1"/>
    <property type="match status" value="1"/>
</dbReference>
<organism evidence="2 3">
    <name type="scientific">Delftia acidovorans</name>
    <name type="common">Pseudomonas acidovorans</name>
    <name type="synonym">Comamonas acidovorans</name>
    <dbReference type="NCBI Taxonomy" id="80866"/>
    <lineage>
        <taxon>Bacteria</taxon>
        <taxon>Pseudomonadati</taxon>
        <taxon>Pseudomonadota</taxon>
        <taxon>Betaproteobacteria</taxon>
        <taxon>Burkholderiales</taxon>
        <taxon>Comamonadaceae</taxon>
        <taxon>Delftia</taxon>
    </lineage>
</organism>
<evidence type="ECO:0000256" key="1">
    <source>
        <dbReference type="ARBA" id="ARBA00022679"/>
    </source>
</evidence>
<dbReference type="GO" id="GO:0008410">
    <property type="term" value="F:CoA-transferase activity"/>
    <property type="evidence" value="ECO:0007669"/>
    <property type="project" value="TreeGrafter"/>
</dbReference>
<keyword evidence="1 2" id="KW-0808">Transferase</keyword>
<protein>
    <submittedName>
        <fullName evidence="2">CoA transferase</fullName>
    </submittedName>
</protein>
<dbReference type="AlphaFoldDB" id="A0A7T2S6H9"/>
<reference evidence="2 3" key="1">
    <citation type="submission" date="2020-12" db="EMBL/GenBank/DDBJ databases">
        <title>FDA dAtabase for Regulatory Grade micrObial Sequences (FDA-ARGOS): Supporting development and validation of Infectious Disease Dx tests.</title>
        <authorList>
            <person name="Sproer C."/>
            <person name="Gronow S."/>
            <person name="Severitt S."/>
            <person name="Schroder I."/>
            <person name="Tallon L."/>
            <person name="Sadzewicz L."/>
            <person name="Zhao X."/>
            <person name="Boylan J."/>
            <person name="Ott S."/>
            <person name="Bowen H."/>
            <person name="Vavikolanu K."/>
            <person name="Mehta A."/>
            <person name="Aluvathingal J."/>
            <person name="Nadendla S."/>
            <person name="Lowell S."/>
            <person name="Myers T."/>
            <person name="Yan Y."/>
            <person name="Sichtig H."/>
        </authorList>
    </citation>
    <scope>NUCLEOTIDE SEQUENCE [LARGE SCALE GENOMIC DNA]</scope>
    <source>
        <strain evidence="2 3">FDAARGOS_909</strain>
    </source>
</reference>
<dbReference type="Pfam" id="PF02515">
    <property type="entry name" value="CoA_transf_3"/>
    <property type="match status" value="1"/>
</dbReference>
<dbReference type="InterPro" id="IPR003673">
    <property type="entry name" value="CoA-Trfase_fam_III"/>
</dbReference>
<evidence type="ECO:0000313" key="2">
    <source>
        <dbReference type="EMBL" id="QPS09816.1"/>
    </source>
</evidence>
<name>A0A7T2S6H9_DELAC</name>
<evidence type="ECO:0000313" key="3">
    <source>
        <dbReference type="Proteomes" id="UP000594778"/>
    </source>
</evidence>
<dbReference type="EMBL" id="CP065668">
    <property type="protein sequence ID" value="QPS09816.1"/>
    <property type="molecule type" value="Genomic_DNA"/>
</dbReference>
<sequence length="403" mass="42863">MAAMDGLKVIDLSRVLGGPLCAQILGDHGADVLKIEGPDGDETRTWGPPFDAAGMASYFAGINRNKRTVCLDLSRAEGREVVMRLLEDADVLIENFKVGTLERWGMGYAQVLKDRFPRLVHCRVTGFGATGPLGGLPGYDAAVQALSGLMSINGDPDGVATRMGVPIVDVTTGLNAVIGILMALHERERSGLGQSVESALYDSAIFSLYPHSINTLFTGRAPQRSGNGHPNIAPYDTYATATDPIYLAVGNNGQFQRLCEAVGHGHLSSEPRYATNAQRAVHRFELKRDLEAAFARFDAQALFEKLVATGVPCGVIHNVVEALDHPHTAHRGMVAEVDGFRSVASPVKLDRTPASYRLRPQEIGKSSVQVLAEAGFTAGQIGQLLDSGVLRQSAGPEAAPAGG</sequence>